<keyword evidence="1" id="KW-0472">Membrane</keyword>
<evidence type="ECO:0000256" key="1">
    <source>
        <dbReference type="SAM" id="Phobius"/>
    </source>
</evidence>
<accession>A0ABY1KTR9</accession>
<dbReference type="Proteomes" id="UP000199777">
    <property type="component" value="Unassembled WGS sequence"/>
</dbReference>
<organism evidence="2 3">
    <name type="scientific">Salimicrobium salexigens</name>
    <dbReference type="NCBI Taxonomy" id="908941"/>
    <lineage>
        <taxon>Bacteria</taxon>
        <taxon>Bacillati</taxon>
        <taxon>Bacillota</taxon>
        <taxon>Bacilli</taxon>
        <taxon>Bacillales</taxon>
        <taxon>Bacillaceae</taxon>
        <taxon>Salimicrobium</taxon>
    </lineage>
</organism>
<dbReference type="EMBL" id="FTOK01000005">
    <property type="protein sequence ID" value="SIS74960.1"/>
    <property type="molecule type" value="Genomic_DNA"/>
</dbReference>
<proteinExistence type="predicted"/>
<reference evidence="2 3" key="1">
    <citation type="submission" date="2017-01" db="EMBL/GenBank/DDBJ databases">
        <authorList>
            <person name="Varghese N."/>
            <person name="Submissions S."/>
        </authorList>
    </citation>
    <scope>NUCLEOTIDE SEQUENCE [LARGE SCALE GENOMIC DNA]</scope>
    <source>
        <strain evidence="2 3">DSM 22782</strain>
    </source>
</reference>
<evidence type="ECO:0008006" key="4">
    <source>
        <dbReference type="Google" id="ProtNLM"/>
    </source>
</evidence>
<feature type="transmembrane region" description="Helical" evidence="1">
    <location>
        <begin position="62"/>
        <end position="81"/>
    </location>
</feature>
<keyword evidence="1" id="KW-0812">Transmembrane</keyword>
<protein>
    <recommendedName>
        <fullName evidence="4">YesK-like protein</fullName>
    </recommendedName>
</protein>
<evidence type="ECO:0000313" key="2">
    <source>
        <dbReference type="EMBL" id="SIS74960.1"/>
    </source>
</evidence>
<feature type="transmembrane region" description="Helical" evidence="1">
    <location>
        <begin position="6"/>
        <end position="24"/>
    </location>
</feature>
<dbReference type="RefSeq" id="WP_084193874.1">
    <property type="nucleotide sequence ID" value="NZ_FTOK01000005.1"/>
</dbReference>
<evidence type="ECO:0000313" key="3">
    <source>
        <dbReference type="Proteomes" id="UP000199777"/>
    </source>
</evidence>
<name>A0ABY1KTR9_9BACI</name>
<gene>
    <name evidence="2" type="ORF">SAMN05421758_10517</name>
</gene>
<sequence>MSMSFIFSIIMTAGLIISIIILVKKRKEADITGVKSALTSICFFLIAVTNLVAYWFDMLGLVSWSLTVILLIAGAYFTKYLPERKERNYGR</sequence>
<keyword evidence="3" id="KW-1185">Reference proteome</keyword>
<feature type="transmembrane region" description="Helical" evidence="1">
    <location>
        <begin position="36"/>
        <end position="56"/>
    </location>
</feature>
<comment type="caution">
    <text evidence="2">The sequence shown here is derived from an EMBL/GenBank/DDBJ whole genome shotgun (WGS) entry which is preliminary data.</text>
</comment>
<keyword evidence="1" id="KW-1133">Transmembrane helix</keyword>